<dbReference type="Gene3D" id="3.40.630.30">
    <property type="match status" value="1"/>
</dbReference>
<dbReference type="PROSITE" id="PS51186">
    <property type="entry name" value="GNAT"/>
    <property type="match status" value="1"/>
</dbReference>
<dbReference type="PANTHER" id="PTHR13947:SF37">
    <property type="entry name" value="LD18367P"/>
    <property type="match status" value="1"/>
</dbReference>
<proteinExistence type="predicted"/>
<feature type="domain" description="N-acetyltransferase" evidence="2">
    <location>
        <begin position="4"/>
        <end position="163"/>
    </location>
</feature>
<dbReference type="GO" id="GO:0008080">
    <property type="term" value="F:N-acetyltransferase activity"/>
    <property type="evidence" value="ECO:0007669"/>
    <property type="project" value="InterPro"/>
</dbReference>
<name>A0A316AIC6_9BACT</name>
<sequence length="168" mass="19298">MAMVEIKPFEINYQEEVITMILDIQQGEFNIPITREQQPDLAQIDDFYRKGGGNFWLALHQGEVIGSIALIHIGNRTGVIRKMFVKKEFRGKEKGVAKLLLDTLLTYSRNMELSDIYLGTVQPLVAAIRFYEKNGFERIDKSDLPPTFPLIPIDTVFCHLKINNQDKI</sequence>
<keyword evidence="1 3" id="KW-0808">Transferase</keyword>
<protein>
    <submittedName>
        <fullName evidence="3">Acetyltransferase (GNAT) family protein</fullName>
    </submittedName>
</protein>
<keyword evidence="4" id="KW-1185">Reference proteome</keyword>
<dbReference type="RefSeq" id="WP_211320044.1">
    <property type="nucleotide sequence ID" value="NZ_QGDT01000007.1"/>
</dbReference>
<dbReference type="PANTHER" id="PTHR13947">
    <property type="entry name" value="GNAT FAMILY N-ACETYLTRANSFERASE"/>
    <property type="match status" value="1"/>
</dbReference>
<evidence type="ECO:0000256" key="1">
    <source>
        <dbReference type="ARBA" id="ARBA00022679"/>
    </source>
</evidence>
<evidence type="ECO:0000313" key="4">
    <source>
        <dbReference type="Proteomes" id="UP000245880"/>
    </source>
</evidence>
<organism evidence="3 4">
    <name type="scientific">Dyadobacter jejuensis</name>
    <dbReference type="NCBI Taxonomy" id="1082580"/>
    <lineage>
        <taxon>Bacteria</taxon>
        <taxon>Pseudomonadati</taxon>
        <taxon>Bacteroidota</taxon>
        <taxon>Cytophagia</taxon>
        <taxon>Cytophagales</taxon>
        <taxon>Spirosomataceae</taxon>
        <taxon>Dyadobacter</taxon>
    </lineage>
</organism>
<dbReference type="Pfam" id="PF00583">
    <property type="entry name" value="Acetyltransf_1"/>
    <property type="match status" value="1"/>
</dbReference>
<evidence type="ECO:0000313" key="3">
    <source>
        <dbReference type="EMBL" id="PWJ57456.1"/>
    </source>
</evidence>
<dbReference type="Proteomes" id="UP000245880">
    <property type="component" value="Unassembled WGS sequence"/>
</dbReference>
<dbReference type="CDD" id="cd04301">
    <property type="entry name" value="NAT_SF"/>
    <property type="match status" value="1"/>
</dbReference>
<dbReference type="InterPro" id="IPR000182">
    <property type="entry name" value="GNAT_dom"/>
</dbReference>
<dbReference type="SUPFAM" id="SSF55729">
    <property type="entry name" value="Acyl-CoA N-acyltransferases (Nat)"/>
    <property type="match status" value="1"/>
</dbReference>
<gene>
    <name evidence="3" type="ORF">CLV98_107164</name>
</gene>
<dbReference type="EMBL" id="QGDT01000007">
    <property type="protein sequence ID" value="PWJ57456.1"/>
    <property type="molecule type" value="Genomic_DNA"/>
</dbReference>
<evidence type="ECO:0000259" key="2">
    <source>
        <dbReference type="PROSITE" id="PS51186"/>
    </source>
</evidence>
<accession>A0A316AIC6</accession>
<dbReference type="InterPro" id="IPR050769">
    <property type="entry name" value="NAT_camello-type"/>
</dbReference>
<reference evidence="3 4" key="1">
    <citation type="submission" date="2018-03" db="EMBL/GenBank/DDBJ databases">
        <title>Genomic Encyclopedia of Archaeal and Bacterial Type Strains, Phase II (KMG-II): from individual species to whole genera.</title>
        <authorList>
            <person name="Goeker M."/>
        </authorList>
    </citation>
    <scope>NUCLEOTIDE SEQUENCE [LARGE SCALE GENOMIC DNA]</scope>
    <source>
        <strain evidence="3 4">DSM 100346</strain>
    </source>
</reference>
<comment type="caution">
    <text evidence="3">The sequence shown here is derived from an EMBL/GenBank/DDBJ whole genome shotgun (WGS) entry which is preliminary data.</text>
</comment>
<dbReference type="InterPro" id="IPR016181">
    <property type="entry name" value="Acyl_CoA_acyltransferase"/>
</dbReference>
<dbReference type="AlphaFoldDB" id="A0A316AIC6"/>